<reference evidence="3" key="1">
    <citation type="submission" date="2016-10" db="EMBL/GenBank/DDBJ databases">
        <authorList>
            <person name="Varghese N."/>
            <person name="Submissions S."/>
        </authorList>
    </citation>
    <scope>NUCLEOTIDE SEQUENCE [LARGE SCALE GENOMIC DNA]</scope>
    <source>
        <strain evidence="3">Nm69</strain>
    </source>
</reference>
<feature type="chain" id="PRO_5011658918" evidence="1">
    <location>
        <begin position="32"/>
        <end position="195"/>
    </location>
</feature>
<accession>A0A1I4CUR5</accession>
<dbReference type="STRING" id="52441.SAMN05216302_101767"/>
<dbReference type="OrthoDB" id="8547176at2"/>
<gene>
    <name evidence="2" type="ORF">SAMN05216302_101767</name>
</gene>
<evidence type="ECO:0000313" key="2">
    <source>
        <dbReference type="EMBL" id="SFK85028.1"/>
    </source>
</evidence>
<protein>
    <submittedName>
        <fullName evidence="2">Uncharacterized protein</fullName>
    </submittedName>
</protein>
<proteinExistence type="predicted"/>
<sequence>MKNLQNNFLEARYFFSQLAMLLLLIPAATVASDKDSANNDNQPLKHIEISGISIATPAGKIADILIAQGYAQVNNTLFTKQEQLQNNRKTIFRVEIEDTAAFRQISYHRSLSGGRVKTAGDKQPIPAFENDTAQQLYQLICENTSEETKKTRACETVTTSSINAGHGQFIELDNHFSAQLSATAANTAMGIKYTY</sequence>
<keyword evidence="1" id="KW-0732">Signal</keyword>
<dbReference type="RefSeq" id="WP_090700316.1">
    <property type="nucleotide sequence ID" value="NZ_FOSP01000017.1"/>
</dbReference>
<evidence type="ECO:0000256" key="1">
    <source>
        <dbReference type="SAM" id="SignalP"/>
    </source>
</evidence>
<keyword evidence="3" id="KW-1185">Reference proteome</keyword>
<dbReference type="EMBL" id="FOSP01000017">
    <property type="protein sequence ID" value="SFK85028.1"/>
    <property type="molecule type" value="Genomic_DNA"/>
</dbReference>
<name>A0A1I4CUR5_9PROT</name>
<dbReference type="AlphaFoldDB" id="A0A1I4CUR5"/>
<feature type="signal peptide" evidence="1">
    <location>
        <begin position="1"/>
        <end position="31"/>
    </location>
</feature>
<organism evidence="2 3">
    <name type="scientific">Nitrosomonas aestuarii</name>
    <dbReference type="NCBI Taxonomy" id="52441"/>
    <lineage>
        <taxon>Bacteria</taxon>
        <taxon>Pseudomonadati</taxon>
        <taxon>Pseudomonadota</taxon>
        <taxon>Betaproteobacteria</taxon>
        <taxon>Nitrosomonadales</taxon>
        <taxon>Nitrosomonadaceae</taxon>
        <taxon>Nitrosomonas</taxon>
    </lineage>
</organism>
<dbReference type="Proteomes" id="UP000199533">
    <property type="component" value="Unassembled WGS sequence"/>
</dbReference>
<evidence type="ECO:0000313" key="3">
    <source>
        <dbReference type="Proteomes" id="UP000199533"/>
    </source>
</evidence>